<feature type="signal peptide" evidence="1">
    <location>
        <begin position="1"/>
        <end position="19"/>
    </location>
</feature>
<evidence type="ECO:0000256" key="1">
    <source>
        <dbReference type="SAM" id="SignalP"/>
    </source>
</evidence>
<keyword evidence="3" id="KW-1185">Reference proteome</keyword>
<sequence length="140" mass="14254">MIRLLTAATLAGAMFAASAASSQTGAPLPLATSAPQEAAKQPSAAAFNGKWSVLIVTENGTCDRGYRYTLIIDNGNVTYGGKNNFNVSGQVEGNGAVTVSVTQGNQGALGVGRLSGKYGRGTWEAPAGGCSGRWEAEKRG</sequence>
<proteinExistence type="predicted"/>
<name>A0A6S6QJV7_9HYPH</name>
<dbReference type="KEGG" id="tso:IZ6_13290"/>
<dbReference type="EMBL" id="AP023361">
    <property type="protein sequence ID" value="BCJ90594.1"/>
    <property type="molecule type" value="Genomic_DNA"/>
</dbReference>
<accession>A0A6S6QJV7</accession>
<keyword evidence="1" id="KW-0732">Signal</keyword>
<evidence type="ECO:0000313" key="2">
    <source>
        <dbReference type="EMBL" id="BCJ90594.1"/>
    </source>
</evidence>
<dbReference type="Proteomes" id="UP000515317">
    <property type="component" value="Chromosome"/>
</dbReference>
<dbReference type="RefSeq" id="WP_222877216.1">
    <property type="nucleotide sequence ID" value="NZ_AP023361.1"/>
</dbReference>
<reference evidence="2 3" key="1">
    <citation type="submission" date="2020-08" db="EMBL/GenBank/DDBJ databases">
        <title>Genome sequence of Rhizobiales bacterium strain IZ6.</title>
        <authorList>
            <person name="Nakai R."/>
            <person name="Naganuma T."/>
        </authorList>
    </citation>
    <scope>NUCLEOTIDE SEQUENCE [LARGE SCALE GENOMIC DNA]</scope>
    <source>
        <strain evidence="2 3">IZ6</strain>
    </source>
</reference>
<dbReference type="AlphaFoldDB" id="A0A6S6QJV7"/>
<protein>
    <submittedName>
        <fullName evidence="2">Uncharacterized protein</fullName>
    </submittedName>
</protein>
<evidence type="ECO:0000313" key="3">
    <source>
        <dbReference type="Proteomes" id="UP000515317"/>
    </source>
</evidence>
<feature type="chain" id="PRO_5027561479" evidence="1">
    <location>
        <begin position="20"/>
        <end position="140"/>
    </location>
</feature>
<organism evidence="2 3">
    <name type="scientific">Terrihabitans soli</name>
    <dbReference type="NCBI Taxonomy" id="708113"/>
    <lineage>
        <taxon>Bacteria</taxon>
        <taxon>Pseudomonadati</taxon>
        <taxon>Pseudomonadota</taxon>
        <taxon>Alphaproteobacteria</taxon>
        <taxon>Hyphomicrobiales</taxon>
        <taxon>Terrihabitans</taxon>
    </lineage>
</organism>
<gene>
    <name evidence="2" type="ORF">IZ6_13290</name>
</gene>